<dbReference type="Gene3D" id="1.10.287.1490">
    <property type="match status" value="1"/>
</dbReference>
<accession>A0ABR3TLG3</accession>
<feature type="compositionally biased region" description="Basic and acidic residues" evidence="1">
    <location>
        <begin position="105"/>
        <end position="154"/>
    </location>
</feature>
<sequence length="169" mass="19124">MTAAPSVCDEGSIDGQKSDTDRSSGHDAAIAEFRTQLAEQKAFCEKLQRDVDQKDGVIEALRAEVRSVRNTLAMADSRAIQEWRDRYENVKRLLHDTEEEVEKLEGQLKDAKNREKALQRQLDEAKDDADRMEKVLGNRVKEAEDETRRLRGECDGLPTSGTTTDGWET</sequence>
<feature type="compositionally biased region" description="Polar residues" evidence="1">
    <location>
        <begin position="159"/>
        <end position="169"/>
    </location>
</feature>
<feature type="region of interest" description="Disordered" evidence="1">
    <location>
        <begin position="105"/>
        <end position="169"/>
    </location>
</feature>
<protein>
    <recommendedName>
        <fullName evidence="4">Myosin heavy chain</fullName>
    </recommendedName>
</protein>
<name>A0ABR3TLG3_9PEZI</name>
<dbReference type="EMBL" id="JAKEKT020000053">
    <property type="protein sequence ID" value="KAL1640212.1"/>
    <property type="molecule type" value="Genomic_DNA"/>
</dbReference>
<dbReference type="Proteomes" id="UP001521184">
    <property type="component" value="Unassembled WGS sequence"/>
</dbReference>
<feature type="region of interest" description="Disordered" evidence="1">
    <location>
        <begin position="1"/>
        <end position="27"/>
    </location>
</feature>
<evidence type="ECO:0000313" key="2">
    <source>
        <dbReference type="EMBL" id="KAL1640212.1"/>
    </source>
</evidence>
<evidence type="ECO:0000256" key="1">
    <source>
        <dbReference type="SAM" id="MobiDB-lite"/>
    </source>
</evidence>
<gene>
    <name evidence="2" type="ORF">SLS58_007163</name>
</gene>
<evidence type="ECO:0000313" key="3">
    <source>
        <dbReference type="Proteomes" id="UP001521184"/>
    </source>
</evidence>
<feature type="compositionally biased region" description="Basic and acidic residues" evidence="1">
    <location>
        <begin position="16"/>
        <end position="25"/>
    </location>
</feature>
<organism evidence="2 3">
    <name type="scientific">Diplodia intermedia</name>
    <dbReference type="NCBI Taxonomy" id="856260"/>
    <lineage>
        <taxon>Eukaryota</taxon>
        <taxon>Fungi</taxon>
        <taxon>Dikarya</taxon>
        <taxon>Ascomycota</taxon>
        <taxon>Pezizomycotina</taxon>
        <taxon>Dothideomycetes</taxon>
        <taxon>Dothideomycetes incertae sedis</taxon>
        <taxon>Botryosphaeriales</taxon>
        <taxon>Botryosphaeriaceae</taxon>
        <taxon>Diplodia</taxon>
    </lineage>
</organism>
<keyword evidence="3" id="KW-1185">Reference proteome</keyword>
<proteinExistence type="predicted"/>
<reference evidence="2 3" key="1">
    <citation type="journal article" date="2023" name="Plant Dis.">
        <title>First Report of Diplodia intermedia Causing Canker and Dieback Diseases on Apple Trees in Canada.</title>
        <authorList>
            <person name="Ellouze W."/>
            <person name="Ilyukhin E."/>
            <person name="Sulman M."/>
            <person name="Ali S."/>
        </authorList>
    </citation>
    <scope>NUCLEOTIDE SEQUENCE [LARGE SCALE GENOMIC DNA]</scope>
    <source>
        <strain evidence="2 3">M45-28</strain>
    </source>
</reference>
<comment type="caution">
    <text evidence="2">The sequence shown here is derived from an EMBL/GenBank/DDBJ whole genome shotgun (WGS) entry which is preliminary data.</text>
</comment>
<evidence type="ECO:0008006" key="4">
    <source>
        <dbReference type="Google" id="ProtNLM"/>
    </source>
</evidence>